<sequence>MFPPITVPPPLQPIIQAWTVWFTTTFFTIPMATALAIWDLPSALYNLFFGERPKVILITGANSGIGEKLAEEYSKLPGVTLGLLARNKEHLNRVANNCRKRGANVDILVCDITDKEVLNETINDFYDRYPIDLLIANAAQAGVKYDGDEERWEDRGERYIDVNLIGTVNTVMAGFKRMREKKGGQIAITSSILGHYSAPQMIYYNATKYALVSFARDLRYLGAPHDIKVSVIAPGIIDTPMTSDPKQPLKFYSWIFASPRNLAIVTKLQLYANRFEITWPFVEMLPAFAAQSLPPRVTELVTHIIGRVNGFITGVGDEAFT</sequence>
<organism evidence="5 6">
    <name type="scientific">Diversispora eburnea</name>
    <dbReference type="NCBI Taxonomy" id="1213867"/>
    <lineage>
        <taxon>Eukaryota</taxon>
        <taxon>Fungi</taxon>
        <taxon>Fungi incertae sedis</taxon>
        <taxon>Mucoromycota</taxon>
        <taxon>Glomeromycotina</taxon>
        <taxon>Glomeromycetes</taxon>
        <taxon>Diversisporales</taxon>
        <taxon>Diversisporaceae</taxon>
        <taxon>Diversispora</taxon>
    </lineage>
</organism>
<evidence type="ECO:0000313" key="5">
    <source>
        <dbReference type="EMBL" id="CAG8503004.1"/>
    </source>
</evidence>
<dbReference type="PROSITE" id="PS00061">
    <property type="entry name" value="ADH_SHORT"/>
    <property type="match status" value="1"/>
</dbReference>
<evidence type="ECO:0000256" key="3">
    <source>
        <dbReference type="ARBA" id="ARBA00023002"/>
    </source>
</evidence>
<dbReference type="Pfam" id="PF00106">
    <property type="entry name" value="adh_short"/>
    <property type="match status" value="1"/>
</dbReference>
<dbReference type="InterPro" id="IPR002347">
    <property type="entry name" value="SDR_fam"/>
</dbReference>
<evidence type="ECO:0000256" key="4">
    <source>
        <dbReference type="ARBA" id="ARBA00037096"/>
    </source>
</evidence>
<dbReference type="EMBL" id="CAJVPK010000386">
    <property type="protein sequence ID" value="CAG8503004.1"/>
    <property type="molecule type" value="Genomic_DNA"/>
</dbReference>
<comment type="caution">
    <text evidence="5">The sequence shown here is derived from an EMBL/GenBank/DDBJ whole genome shotgun (WGS) entry which is preliminary data.</text>
</comment>
<reference evidence="5" key="1">
    <citation type="submission" date="2021-06" db="EMBL/GenBank/DDBJ databases">
        <authorList>
            <person name="Kallberg Y."/>
            <person name="Tangrot J."/>
            <person name="Rosling A."/>
        </authorList>
    </citation>
    <scope>NUCLEOTIDE SEQUENCE</scope>
    <source>
        <strain evidence="5">AZ414A</strain>
    </source>
</reference>
<protein>
    <submittedName>
        <fullName evidence="5">3344_t:CDS:1</fullName>
    </submittedName>
</protein>
<keyword evidence="3" id="KW-0560">Oxidoreductase</keyword>
<dbReference type="CDD" id="cd05233">
    <property type="entry name" value="SDR_c"/>
    <property type="match status" value="1"/>
</dbReference>
<keyword evidence="2" id="KW-0521">NADP</keyword>
<dbReference type="GO" id="GO:0016020">
    <property type="term" value="C:membrane"/>
    <property type="evidence" value="ECO:0007669"/>
    <property type="project" value="TreeGrafter"/>
</dbReference>
<keyword evidence="6" id="KW-1185">Reference proteome</keyword>
<dbReference type="InterPro" id="IPR020904">
    <property type="entry name" value="Sc_DH/Rdtase_CS"/>
</dbReference>
<evidence type="ECO:0000313" key="6">
    <source>
        <dbReference type="Proteomes" id="UP000789706"/>
    </source>
</evidence>
<evidence type="ECO:0000256" key="1">
    <source>
        <dbReference type="ARBA" id="ARBA00006484"/>
    </source>
</evidence>
<comment type="function">
    <text evidence="4">Putative oxidoreductase.</text>
</comment>
<dbReference type="PANTHER" id="PTHR44196:SF1">
    <property type="entry name" value="DEHYDROGENASE_REDUCTASE SDR FAMILY MEMBER 7B"/>
    <property type="match status" value="1"/>
</dbReference>
<evidence type="ECO:0000256" key="2">
    <source>
        <dbReference type="ARBA" id="ARBA00022857"/>
    </source>
</evidence>
<dbReference type="InterPro" id="IPR036291">
    <property type="entry name" value="NAD(P)-bd_dom_sf"/>
</dbReference>
<dbReference type="PRINTS" id="PR00081">
    <property type="entry name" value="GDHRDH"/>
</dbReference>
<dbReference type="OrthoDB" id="2102561at2759"/>
<dbReference type="Gene3D" id="3.40.50.720">
    <property type="entry name" value="NAD(P)-binding Rossmann-like Domain"/>
    <property type="match status" value="1"/>
</dbReference>
<dbReference type="AlphaFoldDB" id="A0A9N9F200"/>
<dbReference type="Proteomes" id="UP000789706">
    <property type="component" value="Unassembled WGS sequence"/>
</dbReference>
<accession>A0A9N9F200</accession>
<dbReference type="SUPFAM" id="SSF51735">
    <property type="entry name" value="NAD(P)-binding Rossmann-fold domains"/>
    <property type="match status" value="1"/>
</dbReference>
<name>A0A9N9F200_9GLOM</name>
<dbReference type="PANTHER" id="PTHR44196">
    <property type="entry name" value="DEHYDROGENASE/REDUCTASE SDR FAMILY MEMBER 7B"/>
    <property type="match status" value="1"/>
</dbReference>
<gene>
    <name evidence="5" type="ORF">DEBURN_LOCUS4775</name>
</gene>
<dbReference type="GO" id="GO:0016491">
    <property type="term" value="F:oxidoreductase activity"/>
    <property type="evidence" value="ECO:0007669"/>
    <property type="project" value="UniProtKB-KW"/>
</dbReference>
<proteinExistence type="inferred from homology"/>
<comment type="similarity">
    <text evidence="1">Belongs to the short-chain dehydrogenases/reductases (SDR) family.</text>
</comment>